<accession>A0A1G2TV06</accession>
<dbReference type="GO" id="GO:0003746">
    <property type="term" value="F:translation elongation factor activity"/>
    <property type="evidence" value="ECO:0007669"/>
    <property type="project" value="UniProtKB-UniRule"/>
</dbReference>
<dbReference type="Gene3D" id="3.30.479.20">
    <property type="entry name" value="Elongation factor Ts, dimerisation domain"/>
    <property type="match status" value="1"/>
</dbReference>
<dbReference type="AlphaFoldDB" id="A0A1G2TV06"/>
<evidence type="ECO:0000256" key="5">
    <source>
        <dbReference type="HAMAP-Rule" id="MF_00050"/>
    </source>
</evidence>
<comment type="function">
    <text evidence="5">Associates with the EF-Tu.GDP complex and induces the exchange of GDP to GTP. It remains bound to the aminoacyl-tRNA.EF-Tu.GTP complex up to the GTP hydrolysis stage on the ribosome.</text>
</comment>
<name>A0A1G2TV06_9BACT</name>
<dbReference type="InterPro" id="IPR001816">
    <property type="entry name" value="Transl_elong_EFTs/EF1B"/>
</dbReference>
<evidence type="ECO:0000259" key="6">
    <source>
        <dbReference type="Pfam" id="PF00889"/>
    </source>
</evidence>
<organism evidence="7 8">
    <name type="scientific">Candidatus Zambryskibacteria bacterium RIFCSPLOWO2_01_FULL_35_19</name>
    <dbReference type="NCBI Taxonomy" id="1802757"/>
    <lineage>
        <taxon>Bacteria</taxon>
        <taxon>Candidatus Zambryskiibacteriota</taxon>
    </lineage>
</organism>
<keyword evidence="4 5" id="KW-0648">Protein biosynthesis</keyword>
<dbReference type="PANTHER" id="PTHR11741:SF0">
    <property type="entry name" value="ELONGATION FACTOR TS, MITOCHONDRIAL"/>
    <property type="match status" value="1"/>
</dbReference>
<reference evidence="7 8" key="1">
    <citation type="journal article" date="2016" name="Nat. Commun.">
        <title>Thousands of microbial genomes shed light on interconnected biogeochemical processes in an aquifer system.</title>
        <authorList>
            <person name="Anantharaman K."/>
            <person name="Brown C.T."/>
            <person name="Hug L.A."/>
            <person name="Sharon I."/>
            <person name="Castelle C.J."/>
            <person name="Probst A.J."/>
            <person name="Thomas B.C."/>
            <person name="Singh A."/>
            <person name="Wilkins M.J."/>
            <person name="Karaoz U."/>
            <person name="Brodie E.L."/>
            <person name="Williams K.H."/>
            <person name="Hubbard S.S."/>
            <person name="Banfield J.F."/>
        </authorList>
    </citation>
    <scope>NUCLEOTIDE SEQUENCE [LARGE SCALE GENOMIC DNA]</scope>
</reference>
<dbReference type="EMBL" id="MHWA01000020">
    <property type="protein sequence ID" value="OHB01138.1"/>
    <property type="molecule type" value="Genomic_DNA"/>
</dbReference>
<evidence type="ECO:0000256" key="2">
    <source>
        <dbReference type="ARBA" id="ARBA00016956"/>
    </source>
</evidence>
<dbReference type="CDD" id="cd14275">
    <property type="entry name" value="UBA_EF-Ts"/>
    <property type="match status" value="1"/>
</dbReference>
<evidence type="ECO:0000256" key="1">
    <source>
        <dbReference type="ARBA" id="ARBA00005532"/>
    </source>
</evidence>
<dbReference type="SUPFAM" id="SSF46934">
    <property type="entry name" value="UBA-like"/>
    <property type="match status" value="1"/>
</dbReference>
<dbReference type="Pfam" id="PF00889">
    <property type="entry name" value="EF_TS"/>
    <property type="match status" value="1"/>
</dbReference>
<proteinExistence type="inferred from homology"/>
<evidence type="ECO:0000256" key="4">
    <source>
        <dbReference type="ARBA" id="ARBA00022917"/>
    </source>
</evidence>
<feature type="domain" description="Translation elongation factor EFTs/EF1B dimerisation" evidence="6">
    <location>
        <begin position="57"/>
        <end position="194"/>
    </location>
</feature>
<comment type="subcellular location">
    <subcellularLocation>
        <location evidence="5">Cytoplasm</location>
    </subcellularLocation>
</comment>
<evidence type="ECO:0000256" key="3">
    <source>
        <dbReference type="ARBA" id="ARBA00022768"/>
    </source>
</evidence>
<sequence>MTITTNQIKDLRDQTGVSVMQCKKALEEAGGDMEKATIILRKISKQSADKKADRTLGSGAIASYIHSNSSVGAMVELLCETDFVAHNEDFKAIARDIAMHITAQAPQYLKIEDIKEEDKTKAKEIFEKDMDNDKPKEIRDKIMEGKLAAYFGEKVLLEQAFIKNHEITIRNLVEQANQKFGERTEIGRFIRFSIN</sequence>
<feature type="region of interest" description="Involved in Mg(2+) ion dislocation from EF-Tu" evidence="5">
    <location>
        <begin position="81"/>
        <end position="84"/>
    </location>
</feature>
<keyword evidence="5" id="KW-0963">Cytoplasm</keyword>
<evidence type="ECO:0000313" key="8">
    <source>
        <dbReference type="Proteomes" id="UP000178404"/>
    </source>
</evidence>
<dbReference type="SUPFAM" id="SSF54713">
    <property type="entry name" value="Elongation factor Ts (EF-Ts), dimerisation domain"/>
    <property type="match status" value="1"/>
</dbReference>
<dbReference type="PANTHER" id="PTHR11741">
    <property type="entry name" value="ELONGATION FACTOR TS"/>
    <property type="match status" value="1"/>
</dbReference>
<protein>
    <recommendedName>
        <fullName evidence="2 5">Elongation factor Ts</fullName>
        <shortName evidence="5">EF-Ts</shortName>
    </recommendedName>
</protein>
<dbReference type="HAMAP" id="MF_00050">
    <property type="entry name" value="EF_Ts"/>
    <property type="match status" value="1"/>
</dbReference>
<dbReference type="Proteomes" id="UP000178404">
    <property type="component" value="Unassembled WGS sequence"/>
</dbReference>
<dbReference type="Gene3D" id="1.10.8.10">
    <property type="entry name" value="DNA helicase RuvA subunit, C-terminal domain"/>
    <property type="match status" value="1"/>
</dbReference>
<comment type="caution">
    <text evidence="7">The sequence shown here is derived from an EMBL/GenBank/DDBJ whole genome shotgun (WGS) entry which is preliminary data.</text>
</comment>
<dbReference type="FunFam" id="1.10.8.10:FF:000001">
    <property type="entry name" value="Elongation factor Ts"/>
    <property type="match status" value="1"/>
</dbReference>
<dbReference type="InterPro" id="IPR009060">
    <property type="entry name" value="UBA-like_sf"/>
</dbReference>
<dbReference type="InterPro" id="IPR014039">
    <property type="entry name" value="Transl_elong_EFTs/EF1B_dimer"/>
</dbReference>
<keyword evidence="3 5" id="KW-0251">Elongation factor</keyword>
<comment type="similarity">
    <text evidence="1 5">Belongs to the EF-Ts family.</text>
</comment>
<dbReference type="GO" id="GO:0005737">
    <property type="term" value="C:cytoplasm"/>
    <property type="evidence" value="ECO:0007669"/>
    <property type="project" value="UniProtKB-SubCell"/>
</dbReference>
<dbReference type="Gene3D" id="1.10.286.20">
    <property type="match status" value="1"/>
</dbReference>
<gene>
    <name evidence="5" type="primary">tsf</name>
    <name evidence="7" type="ORF">A3A90_02745</name>
</gene>
<evidence type="ECO:0000313" key="7">
    <source>
        <dbReference type="EMBL" id="OHB01138.1"/>
    </source>
</evidence>
<dbReference type="InterPro" id="IPR036402">
    <property type="entry name" value="EF-Ts_dimer_sf"/>
</dbReference>